<dbReference type="InterPro" id="IPR007016">
    <property type="entry name" value="O-antigen_ligase-rel_domated"/>
</dbReference>
<feature type="transmembrane region" description="Helical" evidence="5">
    <location>
        <begin position="190"/>
        <end position="208"/>
    </location>
</feature>
<evidence type="ECO:0000256" key="1">
    <source>
        <dbReference type="ARBA" id="ARBA00004141"/>
    </source>
</evidence>
<evidence type="ECO:0000256" key="3">
    <source>
        <dbReference type="ARBA" id="ARBA00022989"/>
    </source>
</evidence>
<comment type="caution">
    <text evidence="7">The sequence shown here is derived from an EMBL/GenBank/DDBJ whole genome shotgun (WGS) entry which is preliminary data.</text>
</comment>
<feature type="transmembrane region" description="Helical" evidence="5">
    <location>
        <begin position="255"/>
        <end position="271"/>
    </location>
</feature>
<evidence type="ECO:0000256" key="2">
    <source>
        <dbReference type="ARBA" id="ARBA00022692"/>
    </source>
</evidence>
<keyword evidence="3 5" id="KW-1133">Transmembrane helix</keyword>
<dbReference type="EMBL" id="PCVI01000030">
    <property type="protein sequence ID" value="PIQ70154.1"/>
    <property type="molecule type" value="Genomic_DNA"/>
</dbReference>
<feature type="transmembrane region" description="Helical" evidence="5">
    <location>
        <begin position="42"/>
        <end position="62"/>
    </location>
</feature>
<evidence type="ECO:0000259" key="6">
    <source>
        <dbReference type="Pfam" id="PF04932"/>
    </source>
</evidence>
<evidence type="ECO:0000313" key="7">
    <source>
        <dbReference type="EMBL" id="PIQ70154.1"/>
    </source>
</evidence>
<feature type="transmembrane region" description="Helical" evidence="5">
    <location>
        <begin position="12"/>
        <end position="30"/>
    </location>
</feature>
<evidence type="ECO:0000313" key="8">
    <source>
        <dbReference type="Proteomes" id="UP000231371"/>
    </source>
</evidence>
<keyword evidence="4 5" id="KW-0472">Membrane</keyword>
<feature type="transmembrane region" description="Helical" evidence="5">
    <location>
        <begin position="435"/>
        <end position="454"/>
    </location>
</feature>
<evidence type="ECO:0000256" key="4">
    <source>
        <dbReference type="ARBA" id="ARBA00023136"/>
    </source>
</evidence>
<reference evidence="7 8" key="1">
    <citation type="submission" date="2017-09" db="EMBL/GenBank/DDBJ databases">
        <title>Depth-based differentiation of microbial function through sediment-hosted aquifers and enrichment of novel symbionts in the deep terrestrial subsurface.</title>
        <authorList>
            <person name="Probst A.J."/>
            <person name="Ladd B."/>
            <person name="Jarett J.K."/>
            <person name="Geller-Mcgrath D.E."/>
            <person name="Sieber C.M."/>
            <person name="Emerson J.B."/>
            <person name="Anantharaman K."/>
            <person name="Thomas B.C."/>
            <person name="Malmstrom R."/>
            <person name="Stieglmeier M."/>
            <person name="Klingl A."/>
            <person name="Woyke T."/>
            <person name="Ryan C.M."/>
            <person name="Banfield J.F."/>
        </authorList>
    </citation>
    <scope>NUCLEOTIDE SEQUENCE [LARGE SCALE GENOMIC DNA]</scope>
    <source>
        <strain evidence="7">CG11_big_fil_rev_8_21_14_0_20_40_12</strain>
    </source>
</reference>
<feature type="domain" description="O-antigen ligase-related" evidence="6">
    <location>
        <begin position="221"/>
        <end position="410"/>
    </location>
</feature>
<dbReference type="AlphaFoldDB" id="A0A2H0KIE3"/>
<dbReference type="Proteomes" id="UP000231371">
    <property type="component" value="Unassembled WGS sequence"/>
</dbReference>
<dbReference type="InterPro" id="IPR051533">
    <property type="entry name" value="WaaL-like"/>
</dbReference>
<organism evidence="7 8">
    <name type="scientific">Candidatus Shapirobacteria bacterium CG11_big_fil_rev_8_21_14_0_20_40_12</name>
    <dbReference type="NCBI Taxonomy" id="1974889"/>
    <lineage>
        <taxon>Bacteria</taxon>
        <taxon>Candidatus Shapironibacteriota</taxon>
    </lineage>
</organism>
<protein>
    <recommendedName>
        <fullName evidence="6">O-antigen ligase-related domain-containing protein</fullName>
    </recommendedName>
</protein>
<accession>A0A2H0KIE3</accession>
<keyword evidence="2 5" id="KW-0812">Transmembrane</keyword>
<feature type="transmembrane region" description="Helical" evidence="5">
    <location>
        <begin position="215"/>
        <end position="235"/>
    </location>
</feature>
<feature type="transmembrane region" description="Helical" evidence="5">
    <location>
        <begin position="403"/>
        <end position="423"/>
    </location>
</feature>
<evidence type="ECO:0000256" key="5">
    <source>
        <dbReference type="SAM" id="Phobius"/>
    </source>
</evidence>
<sequence length="483" mass="54580">MAKLLKSVKEKFAFWAIAFLLFFLPLYPKFPLFSVSDTYVSIRLEDVLIASIVFIFALILFLKKDFSFLKWPLTKLLGLYFLIGLLAVLNAIFITKNVIPHLVLLHFLRRFEYISLLFVAYFSFFKKKQLKTFGWILATSTFGVIFYALGQKFFGWPVVSTMNKEFSKGMILRLTWWARVNSTFAGHYDLAAYMVMILCLIIAVLTLVKNWKTRLMVFFLGLLSFYIILLTASRVSFGAYLVGGLFVLFLAKKKWWVIPFLVFSILGMVFSEDLGQRYAATFKIDLSFLSGVVLVRPRKIALAPTLTPIPTPSFTGLQPTRTHGMPIPTETPTPTPTQPVATASGEYFEPTELAVGRSTDIRLKVEWPRAVRAFLKNPLLGTGYSSITLATDNDYLRLIGESGILGVLAFSLVILEIAGRIILFLKSKAGREEKLLIIGFVGASVGYFLNATFIDVFESSKVAFFFWIMMGVGLRLIDLNSKH</sequence>
<gene>
    <name evidence="7" type="ORF">COV89_01945</name>
</gene>
<comment type="subcellular location">
    <subcellularLocation>
        <location evidence="1">Membrane</location>
        <topology evidence="1">Multi-pass membrane protein</topology>
    </subcellularLocation>
</comment>
<name>A0A2H0KIE3_9BACT</name>
<dbReference type="Pfam" id="PF04932">
    <property type="entry name" value="Wzy_C"/>
    <property type="match status" value="1"/>
</dbReference>
<dbReference type="PANTHER" id="PTHR37422">
    <property type="entry name" value="TEICHURONIC ACID BIOSYNTHESIS PROTEIN TUAE"/>
    <property type="match status" value="1"/>
</dbReference>
<feature type="transmembrane region" description="Helical" evidence="5">
    <location>
        <begin position="107"/>
        <end position="125"/>
    </location>
</feature>
<feature type="transmembrane region" description="Helical" evidence="5">
    <location>
        <begin position="132"/>
        <end position="150"/>
    </location>
</feature>
<feature type="transmembrane region" description="Helical" evidence="5">
    <location>
        <begin position="460"/>
        <end position="477"/>
    </location>
</feature>
<dbReference type="GO" id="GO:0016020">
    <property type="term" value="C:membrane"/>
    <property type="evidence" value="ECO:0007669"/>
    <property type="project" value="UniProtKB-SubCell"/>
</dbReference>
<feature type="transmembrane region" description="Helical" evidence="5">
    <location>
        <begin position="74"/>
        <end position="95"/>
    </location>
</feature>
<dbReference type="PANTHER" id="PTHR37422:SF13">
    <property type="entry name" value="LIPOPOLYSACCHARIDE BIOSYNTHESIS PROTEIN PA4999-RELATED"/>
    <property type="match status" value="1"/>
</dbReference>
<proteinExistence type="predicted"/>